<gene>
    <name evidence="3" type="ORF">ASPWEDRAFT_175011</name>
</gene>
<proteinExistence type="predicted"/>
<feature type="domain" description="DDE-1" evidence="2">
    <location>
        <begin position="197"/>
        <end position="333"/>
    </location>
</feature>
<evidence type="ECO:0000313" key="3">
    <source>
        <dbReference type="EMBL" id="OJJ33609.1"/>
    </source>
</evidence>
<reference evidence="4" key="1">
    <citation type="journal article" date="2017" name="Genome Biol.">
        <title>Comparative genomics reveals high biological diversity and specific adaptations in the industrially and medically important fungal genus Aspergillus.</title>
        <authorList>
            <person name="de Vries R.P."/>
            <person name="Riley R."/>
            <person name="Wiebenga A."/>
            <person name="Aguilar-Osorio G."/>
            <person name="Amillis S."/>
            <person name="Uchima C.A."/>
            <person name="Anderluh G."/>
            <person name="Asadollahi M."/>
            <person name="Askin M."/>
            <person name="Barry K."/>
            <person name="Battaglia E."/>
            <person name="Bayram O."/>
            <person name="Benocci T."/>
            <person name="Braus-Stromeyer S.A."/>
            <person name="Caldana C."/>
            <person name="Canovas D."/>
            <person name="Cerqueira G.C."/>
            <person name="Chen F."/>
            <person name="Chen W."/>
            <person name="Choi C."/>
            <person name="Clum A."/>
            <person name="Dos Santos R.A."/>
            <person name="Damasio A.R."/>
            <person name="Diallinas G."/>
            <person name="Emri T."/>
            <person name="Fekete E."/>
            <person name="Flipphi M."/>
            <person name="Freyberg S."/>
            <person name="Gallo A."/>
            <person name="Gournas C."/>
            <person name="Habgood R."/>
            <person name="Hainaut M."/>
            <person name="Harispe M.L."/>
            <person name="Henrissat B."/>
            <person name="Hilden K.S."/>
            <person name="Hope R."/>
            <person name="Hossain A."/>
            <person name="Karabika E."/>
            <person name="Karaffa L."/>
            <person name="Karanyi Z."/>
            <person name="Krasevec N."/>
            <person name="Kuo A."/>
            <person name="Kusch H."/>
            <person name="LaButti K."/>
            <person name="Lagendijk E.L."/>
            <person name="Lapidus A."/>
            <person name="Levasseur A."/>
            <person name="Lindquist E."/>
            <person name="Lipzen A."/>
            <person name="Logrieco A.F."/>
            <person name="MacCabe A."/>
            <person name="Maekelae M.R."/>
            <person name="Malavazi I."/>
            <person name="Melin P."/>
            <person name="Meyer V."/>
            <person name="Mielnichuk N."/>
            <person name="Miskei M."/>
            <person name="Molnar A.P."/>
            <person name="Mule G."/>
            <person name="Ngan C.Y."/>
            <person name="Orejas M."/>
            <person name="Orosz E."/>
            <person name="Ouedraogo J.P."/>
            <person name="Overkamp K.M."/>
            <person name="Park H.-S."/>
            <person name="Perrone G."/>
            <person name="Piumi F."/>
            <person name="Punt P.J."/>
            <person name="Ram A.F."/>
            <person name="Ramon A."/>
            <person name="Rauscher S."/>
            <person name="Record E."/>
            <person name="Riano-Pachon D.M."/>
            <person name="Robert V."/>
            <person name="Roehrig J."/>
            <person name="Ruller R."/>
            <person name="Salamov A."/>
            <person name="Salih N.S."/>
            <person name="Samson R.A."/>
            <person name="Sandor E."/>
            <person name="Sanguinetti M."/>
            <person name="Schuetze T."/>
            <person name="Sepcic K."/>
            <person name="Shelest E."/>
            <person name="Sherlock G."/>
            <person name="Sophianopoulou V."/>
            <person name="Squina F.M."/>
            <person name="Sun H."/>
            <person name="Susca A."/>
            <person name="Todd R.B."/>
            <person name="Tsang A."/>
            <person name="Unkles S.E."/>
            <person name="van de Wiele N."/>
            <person name="van Rossen-Uffink D."/>
            <person name="Oliveira J.V."/>
            <person name="Vesth T.C."/>
            <person name="Visser J."/>
            <person name="Yu J.-H."/>
            <person name="Zhou M."/>
            <person name="Andersen M.R."/>
            <person name="Archer D.B."/>
            <person name="Baker S.E."/>
            <person name="Benoit I."/>
            <person name="Brakhage A.A."/>
            <person name="Braus G.H."/>
            <person name="Fischer R."/>
            <person name="Frisvad J.C."/>
            <person name="Goldman G.H."/>
            <person name="Houbraken J."/>
            <person name="Oakley B."/>
            <person name="Pocsi I."/>
            <person name="Scazzocchio C."/>
            <person name="Seiboth B."/>
            <person name="vanKuyk P.A."/>
            <person name="Wortman J."/>
            <person name="Dyer P.S."/>
            <person name="Grigoriev I.V."/>
        </authorList>
    </citation>
    <scope>NUCLEOTIDE SEQUENCE [LARGE SCALE GENOMIC DNA]</scope>
    <source>
        <strain evidence="4">DTO 134E9</strain>
    </source>
</reference>
<keyword evidence="4" id="KW-1185">Reference proteome</keyword>
<sequence>MTQEELRDVFEQKFGRRAARSSIGEMLRSEFDEMTPPPPEQPESTYPEVEVQIPVKIPRQEPSPQPVAPPEDAVLSELEHVLKVYLSEVLTETRVEISLIREVAYNLLYLQGIPRFPLSEEWMRTFARKYNFRNKIDRADDSMADVERALKALYIILLAYKSEDIFMTDHAKVDLRAMPGMDFPPQFVSALLCTNVDALGMEWHSAPNANLTHLILARSIRQLDNHCNGRKVVLLMKPTFLHLLAIDSFRGQPPLQNITIHWLPHGIPDHHLPTHHMISTWKALYRLQLVRWMAGKVNDDQEPDRHRNMFLSIQWMVRCWHLELDTWTIYDSFRHALTKPGSVREPCNADVKEECREELRRIPGLDPDFDVEGFLLPDSERIETNMAEVTRWVVDREQFDRDCAAPSQVAVPDRPQWKMNFHRMMNAMDRLIHYSAFQEDCKEDDIQWLFRMYQKFARLHREQDKLDGTARLEELDKANKANEANVIDR</sequence>
<dbReference type="AlphaFoldDB" id="A0A1L9RFA0"/>
<feature type="region of interest" description="Disordered" evidence="1">
    <location>
        <begin position="25"/>
        <end position="47"/>
    </location>
</feature>
<organism evidence="3 4">
    <name type="scientific">Aspergillus wentii DTO 134E9</name>
    <dbReference type="NCBI Taxonomy" id="1073089"/>
    <lineage>
        <taxon>Eukaryota</taxon>
        <taxon>Fungi</taxon>
        <taxon>Dikarya</taxon>
        <taxon>Ascomycota</taxon>
        <taxon>Pezizomycotina</taxon>
        <taxon>Eurotiomycetes</taxon>
        <taxon>Eurotiomycetidae</taxon>
        <taxon>Eurotiales</taxon>
        <taxon>Aspergillaceae</taxon>
        <taxon>Aspergillus</taxon>
        <taxon>Aspergillus subgen. Cremei</taxon>
    </lineage>
</organism>
<dbReference type="VEuPathDB" id="FungiDB:ASPWEDRAFT_175011"/>
<evidence type="ECO:0000259" key="2">
    <source>
        <dbReference type="Pfam" id="PF03184"/>
    </source>
</evidence>
<name>A0A1L9RFA0_ASPWE</name>
<dbReference type="Pfam" id="PF03184">
    <property type="entry name" value="DDE_1"/>
    <property type="match status" value="1"/>
</dbReference>
<accession>A0A1L9RFA0</accession>
<evidence type="ECO:0000313" key="4">
    <source>
        <dbReference type="Proteomes" id="UP000184383"/>
    </source>
</evidence>
<dbReference type="GeneID" id="63747153"/>
<dbReference type="EMBL" id="KV878214">
    <property type="protein sequence ID" value="OJJ33609.1"/>
    <property type="molecule type" value="Genomic_DNA"/>
</dbReference>
<dbReference type="InterPro" id="IPR004875">
    <property type="entry name" value="DDE_SF_endonuclease_dom"/>
</dbReference>
<protein>
    <recommendedName>
        <fullName evidence="2">DDE-1 domain-containing protein</fullName>
    </recommendedName>
</protein>
<dbReference type="Proteomes" id="UP000184383">
    <property type="component" value="Unassembled WGS sequence"/>
</dbReference>
<dbReference type="RefSeq" id="XP_040687286.1">
    <property type="nucleotide sequence ID" value="XM_040831305.1"/>
</dbReference>
<dbReference type="STRING" id="1073089.A0A1L9RFA0"/>
<evidence type="ECO:0000256" key="1">
    <source>
        <dbReference type="SAM" id="MobiDB-lite"/>
    </source>
</evidence>
<dbReference type="GO" id="GO:0003676">
    <property type="term" value="F:nucleic acid binding"/>
    <property type="evidence" value="ECO:0007669"/>
    <property type="project" value="InterPro"/>
</dbReference>